<evidence type="ECO:0000256" key="3">
    <source>
        <dbReference type="ARBA" id="ARBA00022692"/>
    </source>
</evidence>
<dbReference type="Gene3D" id="1.20.1250.20">
    <property type="entry name" value="MFS general substrate transporter like domains"/>
    <property type="match status" value="2"/>
</dbReference>
<dbReference type="PANTHER" id="PTHR43791:SF36">
    <property type="entry name" value="TRANSPORTER, PUTATIVE (AFU_ORTHOLOGUE AFUA_6G08340)-RELATED"/>
    <property type="match status" value="1"/>
</dbReference>
<feature type="transmembrane region" description="Helical" evidence="6">
    <location>
        <begin position="402"/>
        <end position="425"/>
    </location>
</feature>
<organism evidence="8 9">
    <name type="scientific">Actinoplanes regularis</name>
    <dbReference type="NCBI Taxonomy" id="52697"/>
    <lineage>
        <taxon>Bacteria</taxon>
        <taxon>Bacillati</taxon>
        <taxon>Actinomycetota</taxon>
        <taxon>Actinomycetes</taxon>
        <taxon>Micromonosporales</taxon>
        <taxon>Micromonosporaceae</taxon>
        <taxon>Actinoplanes</taxon>
    </lineage>
</organism>
<dbReference type="OrthoDB" id="9773957at2"/>
<feature type="domain" description="Major facilitator superfamily (MFS) profile" evidence="7">
    <location>
        <begin position="20"/>
        <end position="428"/>
    </location>
</feature>
<reference evidence="8 9" key="1">
    <citation type="submission" date="2017-06" db="EMBL/GenBank/DDBJ databases">
        <authorList>
            <person name="Kim H.J."/>
            <person name="Triplett B.A."/>
        </authorList>
    </citation>
    <scope>NUCLEOTIDE SEQUENCE [LARGE SCALE GENOMIC DNA]</scope>
    <source>
        <strain evidence="8 9">DSM 43151</strain>
    </source>
</reference>
<keyword evidence="3 6" id="KW-0812">Transmembrane</keyword>
<evidence type="ECO:0000256" key="4">
    <source>
        <dbReference type="ARBA" id="ARBA00022989"/>
    </source>
</evidence>
<dbReference type="GO" id="GO:0022857">
    <property type="term" value="F:transmembrane transporter activity"/>
    <property type="evidence" value="ECO:0007669"/>
    <property type="project" value="InterPro"/>
</dbReference>
<feature type="transmembrane region" description="Helical" evidence="6">
    <location>
        <begin position="85"/>
        <end position="104"/>
    </location>
</feature>
<feature type="transmembrane region" description="Helical" evidence="6">
    <location>
        <begin position="245"/>
        <end position="267"/>
    </location>
</feature>
<feature type="transmembrane region" description="Helical" evidence="6">
    <location>
        <begin position="279"/>
        <end position="299"/>
    </location>
</feature>
<evidence type="ECO:0000313" key="9">
    <source>
        <dbReference type="Proteomes" id="UP000198415"/>
    </source>
</evidence>
<evidence type="ECO:0000259" key="7">
    <source>
        <dbReference type="PROSITE" id="PS50850"/>
    </source>
</evidence>
<feature type="transmembrane region" description="Helical" evidence="6">
    <location>
        <begin position="110"/>
        <end position="132"/>
    </location>
</feature>
<feature type="transmembrane region" description="Helical" evidence="6">
    <location>
        <begin position="178"/>
        <end position="200"/>
    </location>
</feature>
<protein>
    <submittedName>
        <fullName evidence="8">Sugar phosphate permease</fullName>
    </submittedName>
</protein>
<dbReference type="GO" id="GO:0005886">
    <property type="term" value="C:plasma membrane"/>
    <property type="evidence" value="ECO:0007669"/>
    <property type="project" value="UniProtKB-SubCell"/>
</dbReference>
<dbReference type="AlphaFoldDB" id="A0A239FKJ1"/>
<evidence type="ECO:0000256" key="2">
    <source>
        <dbReference type="ARBA" id="ARBA00022448"/>
    </source>
</evidence>
<keyword evidence="4 6" id="KW-1133">Transmembrane helix</keyword>
<comment type="subcellular location">
    <subcellularLocation>
        <location evidence="1">Cell membrane</location>
        <topology evidence="1">Multi-pass membrane protein</topology>
    </subcellularLocation>
</comment>
<feature type="transmembrane region" description="Helical" evidence="6">
    <location>
        <begin position="16"/>
        <end position="33"/>
    </location>
</feature>
<name>A0A239FKJ1_9ACTN</name>
<dbReference type="RefSeq" id="WP_089297332.1">
    <property type="nucleotide sequence ID" value="NZ_BOMU01000078.1"/>
</dbReference>
<dbReference type="EMBL" id="FZNR01000018">
    <property type="protein sequence ID" value="SNS56732.1"/>
    <property type="molecule type" value="Genomic_DNA"/>
</dbReference>
<keyword evidence="9" id="KW-1185">Reference proteome</keyword>
<evidence type="ECO:0000256" key="1">
    <source>
        <dbReference type="ARBA" id="ARBA00004651"/>
    </source>
</evidence>
<dbReference type="PROSITE" id="PS50850">
    <property type="entry name" value="MFS"/>
    <property type="match status" value="1"/>
</dbReference>
<dbReference type="SUPFAM" id="SSF103473">
    <property type="entry name" value="MFS general substrate transporter"/>
    <property type="match status" value="1"/>
</dbReference>
<accession>A0A239FKJ1</accession>
<evidence type="ECO:0000256" key="6">
    <source>
        <dbReference type="SAM" id="Phobius"/>
    </source>
</evidence>
<dbReference type="FunFam" id="1.20.1250.20:FF:000018">
    <property type="entry name" value="MFS transporter permease"/>
    <property type="match status" value="1"/>
</dbReference>
<feature type="transmembrane region" description="Helical" evidence="6">
    <location>
        <begin position="366"/>
        <end position="390"/>
    </location>
</feature>
<evidence type="ECO:0000313" key="8">
    <source>
        <dbReference type="EMBL" id="SNS56732.1"/>
    </source>
</evidence>
<keyword evidence="2" id="KW-0813">Transport</keyword>
<evidence type="ECO:0000256" key="5">
    <source>
        <dbReference type="ARBA" id="ARBA00023136"/>
    </source>
</evidence>
<gene>
    <name evidence="8" type="ORF">SAMN06264365_11899</name>
</gene>
<dbReference type="InterPro" id="IPR011701">
    <property type="entry name" value="MFS"/>
</dbReference>
<feature type="transmembrane region" description="Helical" evidence="6">
    <location>
        <begin position="311"/>
        <end position="330"/>
    </location>
</feature>
<dbReference type="Pfam" id="PF07690">
    <property type="entry name" value="MFS_1"/>
    <property type="match status" value="1"/>
</dbReference>
<proteinExistence type="predicted"/>
<dbReference type="PANTHER" id="PTHR43791">
    <property type="entry name" value="PERMEASE-RELATED"/>
    <property type="match status" value="1"/>
</dbReference>
<sequence>MTNAADILHQQATRKVMTRLLPVLGIAYFMSYIDRSNIALAKTALGADVGISVAAYGLGAGLFFLTYALLEVPSNMILYRIGPRIWITRIAVTWGLVSAAMMFVQGETSFYILRLALGATEAGLFPALMYMITMWFAQQHRVTMVGLVYLAPCIAIFVGSPMGGALMELDGLAGLHGWQIMFLVEGLFTVLVGGLVWFTLPDRPADAKWLTQPEAAILTERAVGSSAPHPATLGTTLRLAFGRPVVLMLAAIYFINQAIGSGVGFNFPALLQELGLKSPFLIGIVAGSSGIAALAGVLFFPWMKRRFGHEIALIGVCTAGVLVIMTTFLFSTNAVFSVLLILLSSFFSIGTLPLFWSVAMSRMSGLVAAAGLAFINMLGITGGFVGPYAYGLIEESTGNVFAPYYTIVGAACVGVALVPVLALVIRREKRIVVPPSEQAVPEPA</sequence>
<feature type="transmembrane region" description="Helical" evidence="6">
    <location>
        <begin position="336"/>
        <end position="359"/>
    </location>
</feature>
<dbReference type="Proteomes" id="UP000198415">
    <property type="component" value="Unassembled WGS sequence"/>
</dbReference>
<dbReference type="InterPro" id="IPR020846">
    <property type="entry name" value="MFS_dom"/>
</dbReference>
<feature type="transmembrane region" description="Helical" evidence="6">
    <location>
        <begin position="53"/>
        <end position="73"/>
    </location>
</feature>
<keyword evidence="5 6" id="KW-0472">Membrane</keyword>
<dbReference type="InterPro" id="IPR036259">
    <property type="entry name" value="MFS_trans_sf"/>
</dbReference>
<feature type="transmembrane region" description="Helical" evidence="6">
    <location>
        <begin position="144"/>
        <end position="166"/>
    </location>
</feature>